<reference evidence="3" key="1">
    <citation type="journal article" date="2019" name="Int. J. Syst. Evol. Microbiol.">
        <title>The Global Catalogue of Microorganisms (GCM) 10K type strain sequencing project: providing services to taxonomists for standard genome sequencing and annotation.</title>
        <authorList>
            <consortium name="The Broad Institute Genomics Platform"/>
            <consortium name="The Broad Institute Genome Sequencing Center for Infectious Disease"/>
            <person name="Wu L."/>
            <person name="Ma J."/>
        </authorList>
    </citation>
    <scope>NUCLEOTIDE SEQUENCE [LARGE SCALE GENOMIC DNA]</scope>
    <source>
        <strain evidence="3">CCUG 61948</strain>
    </source>
</reference>
<accession>A0ABW3B2W5</accession>
<dbReference type="Pfam" id="PF08281">
    <property type="entry name" value="Sigma70_r4_2"/>
    <property type="match status" value="1"/>
</dbReference>
<dbReference type="SUPFAM" id="SSF88659">
    <property type="entry name" value="Sigma3 and sigma4 domains of RNA polymerase sigma factors"/>
    <property type="match status" value="1"/>
</dbReference>
<dbReference type="Gene3D" id="1.10.10.10">
    <property type="entry name" value="Winged helix-like DNA-binding domain superfamily/Winged helix DNA-binding domain"/>
    <property type="match status" value="1"/>
</dbReference>
<dbReference type="Proteomes" id="UP001597012">
    <property type="component" value="Unassembled WGS sequence"/>
</dbReference>
<evidence type="ECO:0000313" key="2">
    <source>
        <dbReference type="EMBL" id="MFD0797226.1"/>
    </source>
</evidence>
<organism evidence="2 3">
    <name type="scientific">Maribacter chungangensis</name>
    <dbReference type="NCBI Taxonomy" id="1069117"/>
    <lineage>
        <taxon>Bacteria</taxon>
        <taxon>Pseudomonadati</taxon>
        <taxon>Bacteroidota</taxon>
        <taxon>Flavobacteriia</taxon>
        <taxon>Flavobacteriales</taxon>
        <taxon>Flavobacteriaceae</taxon>
        <taxon>Maribacter</taxon>
    </lineage>
</organism>
<gene>
    <name evidence="2" type="ORF">ACFQZJ_07130</name>
</gene>
<dbReference type="EMBL" id="JBHTHY010000004">
    <property type="protein sequence ID" value="MFD0797226.1"/>
    <property type="molecule type" value="Genomic_DNA"/>
</dbReference>
<feature type="domain" description="RNA polymerase sigma factor 70 region 4 type 2" evidence="1">
    <location>
        <begin position="18"/>
        <end position="68"/>
    </location>
</feature>
<proteinExistence type="predicted"/>
<evidence type="ECO:0000313" key="3">
    <source>
        <dbReference type="Proteomes" id="UP001597012"/>
    </source>
</evidence>
<evidence type="ECO:0000259" key="1">
    <source>
        <dbReference type="Pfam" id="PF08281"/>
    </source>
</evidence>
<dbReference type="InterPro" id="IPR013324">
    <property type="entry name" value="RNA_pol_sigma_r3/r4-like"/>
</dbReference>
<sequence>MADEDNEDGVELNQNIKLLQDFIHNLKELDKALILLYLEDKSYEEIGEILGITKTNVGTKIGRIKLKLKKEFKK</sequence>
<name>A0ABW3B2W5_9FLAO</name>
<protein>
    <submittedName>
        <fullName evidence="2">RNA polymerase sigma factor</fullName>
    </submittedName>
</protein>
<dbReference type="RefSeq" id="WP_379933398.1">
    <property type="nucleotide sequence ID" value="NZ_JBHTHY010000004.1"/>
</dbReference>
<comment type="caution">
    <text evidence="2">The sequence shown here is derived from an EMBL/GenBank/DDBJ whole genome shotgun (WGS) entry which is preliminary data.</text>
</comment>
<dbReference type="InterPro" id="IPR036388">
    <property type="entry name" value="WH-like_DNA-bd_sf"/>
</dbReference>
<keyword evidence="3" id="KW-1185">Reference proteome</keyword>
<dbReference type="InterPro" id="IPR013249">
    <property type="entry name" value="RNA_pol_sigma70_r4_t2"/>
</dbReference>